<feature type="domain" description="Contractile injection system tube protein N-terminal" evidence="1">
    <location>
        <begin position="1"/>
        <end position="155"/>
    </location>
</feature>
<name>A0A0F5IZK2_9BACT</name>
<dbReference type="AlphaFoldDB" id="A0A0F5IZK2"/>
<sequence length="220" mass="25169">MEKMILTAYTDDNFSSEYKSALELPINPEKVKLNKGISYAEDKQLGSLNGSNVFVRYRPESFSFDCLLDQTNAMEEDDEKKPVHDVVKDIEERLYYYNPEGHRPSFVKVQFGDILFFGQLKTLDTEYTMFNPNGIPVRAELKVTLTGYCSQKEEKKRFSKRSPDVSRLVTLKEGQTLAALCYEIYGDPLFVGQVARFNNLNGYRNVPAGTQLLMPMLKKG</sequence>
<dbReference type="EMBL" id="AQHW01000020">
    <property type="protein sequence ID" value="KKB50612.1"/>
    <property type="molecule type" value="Genomic_DNA"/>
</dbReference>
<dbReference type="Pfam" id="PF19266">
    <property type="entry name" value="CIS_tube"/>
    <property type="match status" value="1"/>
</dbReference>
<gene>
    <name evidence="2" type="ORF">HMPREF1536_04151</name>
</gene>
<proteinExistence type="predicted"/>
<evidence type="ECO:0000259" key="1">
    <source>
        <dbReference type="Pfam" id="PF19266"/>
    </source>
</evidence>
<evidence type="ECO:0000313" key="3">
    <source>
        <dbReference type="Proteomes" id="UP000033035"/>
    </source>
</evidence>
<organism evidence="2 3">
    <name type="scientific">Parabacteroides gordonii MS-1 = DSM 23371</name>
    <dbReference type="NCBI Taxonomy" id="1203610"/>
    <lineage>
        <taxon>Bacteria</taxon>
        <taxon>Pseudomonadati</taxon>
        <taxon>Bacteroidota</taxon>
        <taxon>Bacteroidia</taxon>
        <taxon>Bacteroidales</taxon>
        <taxon>Tannerellaceae</taxon>
        <taxon>Parabacteroides</taxon>
    </lineage>
</organism>
<comment type="caution">
    <text evidence="2">The sequence shown here is derived from an EMBL/GenBank/DDBJ whole genome shotgun (WGS) entry which is preliminary data.</text>
</comment>
<dbReference type="STRING" id="1203610.HMPREF1536_04151"/>
<dbReference type="PATRIC" id="fig|1203610.3.peg.4225"/>
<dbReference type="RefSeq" id="WP_028729326.1">
    <property type="nucleotide sequence ID" value="NZ_KE386763.1"/>
</dbReference>
<protein>
    <recommendedName>
        <fullName evidence="1">Contractile injection system tube protein N-terminal domain-containing protein</fullName>
    </recommendedName>
</protein>
<reference evidence="2 3" key="1">
    <citation type="submission" date="2013-04" db="EMBL/GenBank/DDBJ databases">
        <title>The Genome Sequence of Parabacteroides gordonii DSM 23371.</title>
        <authorList>
            <consortium name="The Broad Institute Genomics Platform"/>
            <person name="Earl A."/>
            <person name="Ward D."/>
            <person name="Feldgarden M."/>
            <person name="Gevers D."/>
            <person name="Martens E."/>
            <person name="Sakamoto M."/>
            <person name="Benno Y."/>
            <person name="Suzuki N."/>
            <person name="Matsunaga N."/>
            <person name="Koshihara K."/>
            <person name="Seki M."/>
            <person name="Komiya H."/>
            <person name="Walker B."/>
            <person name="Young S."/>
            <person name="Zeng Q."/>
            <person name="Gargeya S."/>
            <person name="Fitzgerald M."/>
            <person name="Haas B."/>
            <person name="Abouelleil A."/>
            <person name="Allen A.W."/>
            <person name="Alvarado L."/>
            <person name="Arachchi H.M."/>
            <person name="Berlin A.M."/>
            <person name="Chapman S.B."/>
            <person name="Gainer-Dewar J."/>
            <person name="Goldberg J."/>
            <person name="Griggs A."/>
            <person name="Gujja S."/>
            <person name="Hansen M."/>
            <person name="Howarth C."/>
            <person name="Imamovic A."/>
            <person name="Ireland A."/>
            <person name="Larimer J."/>
            <person name="McCowan C."/>
            <person name="Murphy C."/>
            <person name="Pearson M."/>
            <person name="Poon T.W."/>
            <person name="Priest M."/>
            <person name="Roberts A."/>
            <person name="Saif S."/>
            <person name="Shea T."/>
            <person name="Sisk P."/>
            <person name="Sykes S."/>
            <person name="Wortman J."/>
            <person name="Nusbaum C."/>
            <person name="Birren B."/>
        </authorList>
    </citation>
    <scope>NUCLEOTIDE SEQUENCE [LARGE SCALE GENOMIC DNA]</scope>
    <source>
        <strain evidence="2 3">MS-1</strain>
    </source>
</reference>
<evidence type="ECO:0000313" key="2">
    <source>
        <dbReference type="EMBL" id="KKB50612.1"/>
    </source>
</evidence>
<accession>A0A0F5IZK2</accession>
<dbReference type="Proteomes" id="UP000033035">
    <property type="component" value="Unassembled WGS sequence"/>
</dbReference>
<dbReference type="InterPro" id="IPR045361">
    <property type="entry name" value="CIS_tube_prot_N"/>
</dbReference>
<dbReference type="HOGENOM" id="CLU_075813_2_0_10"/>
<keyword evidence="3" id="KW-1185">Reference proteome</keyword>